<accession>A0ABS1HB71</accession>
<protein>
    <recommendedName>
        <fullName evidence="4">ABC transporter permease</fullName>
    </recommendedName>
</protein>
<evidence type="ECO:0008006" key="4">
    <source>
        <dbReference type="Google" id="ProtNLM"/>
    </source>
</evidence>
<keyword evidence="3" id="KW-1185">Reference proteome</keyword>
<organism evidence="2 3">
    <name type="scientific">Viridibacillus soli</name>
    <dbReference type="NCBI Taxonomy" id="2798301"/>
    <lineage>
        <taxon>Bacteria</taxon>
        <taxon>Bacillati</taxon>
        <taxon>Bacillota</taxon>
        <taxon>Bacilli</taxon>
        <taxon>Bacillales</taxon>
        <taxon>Caryophanaceae</taxon>
        <taxon>Viridibacillus</taxon>
    </lineage>
</organism>
<dbReference type="PANTHER" id="PTHR37305:SF1">
    <property type="entry name" value="MEMBRANE PROTEIN"/>
    <property type="match status" value="1"/>
</dbReference>
<feature type="transmembrane region" description="Helical" evidence="1">
    <location>
        <begin position="399"/>
        <end position="418"/>
    </location>
</feature>
<evidence type="ECO:0000313" key="2">
    <source>
        <dbReference type="EMBL" id="MBK3496514.1"/>
    </source>
</evidence>
<dbReference type="PANTHER" id="PTHR37305">
    <property type="entry name" value="INTEGRAL MEMBRANE PROTEIN-RELATED"/>
    <property type="match status" value="1"/>
</dbReference>
<keyword evidence="1" id="KW-1133">Transmembrane helix</keyword>
<keyword evidence="1" id="KW-0472">Membrane</keyword>
<comment type="caution">
    <text evidence="2">The sequence shown here is derived from an EMBL/GenBank/DDBJ whole genome shotgun (WGS) entry which is preliminary data.</text>
</comment>
<feature type="transmembrane region" description="Helical" evidence="1">
    <location>
        <begin position="257"/>
        <end position="290"/>
    </location>
</feature>
<dbReference type="RefSeq" id="WP_200749971.1">
    <property type="nucleotide sequence ID" value="NZ_JAEOAH010000033.1"/>
</dbReference>
<feature type="transmembrane region" description="Helical" evidence="1">
    <location>
        <begin position="12"/>
        <end position="35"/>
    </location>
</feature>
<evidence type="ECO:0000313" key="3">
    <source>
        <dbReference type="Proteomes" id="UP000618943"/>
    </source>
</evidence>
<name>A0ABS1HB71_9BACL</name>
<gene>
    <name evidence="2" type="ORF">JFL43_16950</name>
</gene>
<feature type="transmembrane region" description="Helical" evidence="1">
    <location>
        <begin position="345"/>
        <end position="369"/>
    </location>
</feature>
<evidence type="ECO:0000256" key="1">
    <source>
        <dbReference type="SAM" id="Phobius"/>
    </source>
</evidence>
<reference evidence="2 3" key="1">
    <citation type="submission" date="2020-12" db="EMBL/GenBank/DDBJ databases">
        <title>YIM B01967 draft genome.</title>
        <authorList>
            <person name="Yan X."/>
        </authorList>
    </citation>
    <scope>NUCLEOTIDE SEQUENCE [LARGE SCALE GENOMIC DNA]</scope>
    <source>
        <strain evidence="2 3">YIM B01967</strain>
    </source>
</reference>
<proteinExistence type="predicted"/>
<keyword evidence="1" id="KW-0812">Transmembrane</keyword>
<feature type="transmembrane region" description="Helical" evidence="1">
    <location>
        <begin position="310"/>
        <end position="338"/>
    </location>
</feature>
<dbReference type="Proteomes" id="UP000618943">
    <property type="component" value="Unassembled WGS sequence"/>
</dbReference>
<dbReference type="EMBL" id="JAEOAH010000033">
    <property type="protein sequence ID" value="MBK3496514.1"/>
    <property type="molecule type" value="Genomic_DNA"/>
</dbReference>
<sequence length="430" mass="48779">MKSLIFFELKKIIGRRMTILAILGAILMSILFFIFDVADERHFNSDIQTLHGLEAILFDQEVMRELKGHLTDAYINKREAERAAIENNPNNLEKIPDKELVEKKKEMREVGFSETEIANVPTMKLKDDVYIRELDKYDFLGSHVGLSVIIPKIISELENDEMNKIYDRRSGRFSNAKRPSLADKETSKLLSMYKQVDKHYYYDYYFGWDRLSASFSGFVAIVLSAVIVICLSPVFSQEYSNHTDAIMLPTKYGKNKVIVAKLVSSLIFTTAAYLLFAAINLGLYAAVYGLTGYNSNIQLDFFYYQSPYNLTFLGLNLAVLGLSYIGLTFMAAITLFISSKGKNPFICVILSALVLYIPMIDLSGISHIADKIIALFPVNIMKAIEIFELGKFYNLFGTLLLQPTMMIVTAILISAILVRSTYKSFENHQV</sequence>
<feature type="transmembrane region" description="Helical" evidence="1">
    <location>
        <begin position="215"/>
        <end position="236"/>
    </location>
</feature>